<comment type="caution">
    <text evidence="5">The sequence shown here is derived from an EMBL/GenBank/DDBJ whole genome shotgun (WGS) entry which is preliminary data.</text>
</comment>
<dbReference type="InterPro" id="IPR036322">
    <property type="entry name" value="WD40_repeat_dom_sf"/>
</dbReference>
<dbReference type="GO" id="GO:0060271">
    <property type="term" value="P:cilium assembly"/>
    <property type="evidence" value="ECO:0007669"/>
    <property type="project" value="TreeGrafter"/>
</dbReference>
<dbReference type="SMART" id="SM00320">
    <property type="entry name" value="WD40"/>
    <property type="match status" value="2"/>
</dbReference>
<accession>A0A5B7CDL4</accession>
<dbReference type="Pfam" id="PF00400">
    <property type="entry name" value="WD40"/>
    <property type="match status" value="2"/>
</dbReference>
<keyword evidence="6" id="KW-1185">Reference proteome</keyword>
<feature type="repeat" description="WD" evidence="3">
    <location>
        <begin position="57"/>
        <end position="88"/>
    </location>
</feature>
<dbReference type="PANTHER" id="PTHR44019">
    <property type="entry name" value="WD REPEAT-CONTAINING PROTEIN 55"/>
    <property type="match status" value="1"/>
</dbReference>
<dbReference type="PROSITE" id="PS50294">
    <property type="entry name" value="WD_REPEATS_REGION"/>
    <property type="match status" value="2"/>
</dbReference>
<keyword evidence="2" id="KW-0677">Repeat</keyword>
<dbReference type="InterPro" id="IPR050505">
    <property type="entry name" value="WDR55/POC1"/>
</dbReference>
<evidence type="ECO:0000256" key="4">
    <source>
        <dbReference type="SAM" id="Phobius"/>
    </source>
</evidence>
<evidence type="ECO:0000256" key="1">
    <source>
        <dbReference type="ARBA" id="ARBA00022574"/>
    </source>
</evidence>
<dbReference type="PROSITE" id="PS50082">
    <property type="entry name" value="WD_REPEATS_2"/>
    <property type="match status" value="2"/>
</dbReference>
<protein>
    <submittedName>
        <fullName evidence="5">POC1 centriolar A</fullName>
    </submittedName>
</protein>
<evidence type="ECO:0000256" key="3">
    <source>
        <dbReference type="PROSITE-ProRule" id="PRU00221"/>
    </source>
</evidence>
<dbReference type="OrthoDB" id="10264588at2759"/>
<name>A0A5B7CDL4_PORTR</name>
<keyword evidence="4" id="KW-0472">Membrane</keyword>
<gene>
    <name evidence="5" type="primary">poc1a_1</name>
    <name evidence="5" type="ORF">E2C01_000173</name>
</gene>
<dbReference type="Gene3D" id="2.130.10.10">
    <property type="entry name" value="YVTN repeat-like/Quinoprotein amine dehydrogenase"/>
    <property type="match status" value="1"/>
</dbReference>
<keyword evidence="4" id="KW-1133">Transmembrane helix</keyword>
<dbReference type="InterPro" id="IPR015943">
    <property type="entry name" value="WD40/YVTN_repeat-like_dom_sf"/>
</dbReference>
<dbReference type="SUPFAM" id="SSF50978">
    <property type="entry name" value="WD40 repeat-like"/>
    <property type="match status" value="1"/>
</dbReference>
<feature type="transmembrane region" description="Helical" evidence="4">
    <location>
        <begin position="119"/>
        <end position="140"/>
    </location>
</feature>
<proteinExistence type="predicted"/>
<keyword evidence="4" id="KW-0812">Transmembrane</keyword>
<evidence type="ECO:0000256" key="2">
    <source>
        <dbReference type="ARBA" id="ARBA00022737"/>
    </source>
</evidence>
<dbReference type="AlphaFoldDB" id="A0A5B7CDL4"/>
<dbReference type="InterPro" id="IPR001680">
    <property type="entry name" value="WD40_rpt"/>
</dbReference>
<dbReference type="EMBL" id="VSRR010000004">
    <property type="protein sequence ID" value="MPC07609.1"/>
    <property type="molecule type" value="Genomic_DNA"/>
</dbReference>
<dbReference type="PANTHER" id="PTHR44019:SF8">
    <property type="entry name" value="POC1 CENTRIOLAR PROTEIN HOMOLOG"/>
    <property type="match status" value="1"/>
</dbReference>
<evidence type="ECO:0000313" key="5">
    <source>
        <dbReference type="EMBL" id="MPC07609.1"/>
    </source>
</evidence>
<organism evidence="5 6">
    <name type="scientific">Portunus trituberculatus</name>
    <name type="common">Swimming crab</name>
    <name type="synonym">Neptunus trituberculatus</name>
    <dbReference type="NCBI Taxonomy" id="210409"/>
    <lineage>
        <taxon>Eukaryota</taxon>
        <taxon>Metazoa</taxon>
        <taxon>Ecdysozoa</taxon>
        <taxon>Arthropoda</taxon>
        <taxon>Crustacea</taxon>
        <taxon>Multicrustacea</taxon>
        <taxon>Malacostraca</taxon>
        <taxon>Eumalacostraca</taxon>
        <taxon>Eucarida</taxon>
        <taxon>Decapoda</taxon>
        <taxon>Pleocyemata</taxon>
        <taxon>Brachyura</taxon>
        <taxon>Eubrachyura</taxon>
        <taxon>Portunoidea</taxon>
        <taxon>Portunidae</taxon>
        <taxon>Portuninae</taxon>
        <taxon>Portunus</taxon>
    </lineage>
</organism>
<dbReference type="Proteomes" id="UP000324222">
    <property type="component" value="Unassembled WGS sequence"/>
</dbReference>
<sequence>MASVRSEDPTLKCHFKGHRDLVTALHFNPTNTQLVSSSLDHTLMMWNHRQRHRAYRFLGHTDAVNDVRFSPSGNLMASASRDRTVRLWIPNVRGEGLELVLYNFSQICIVEEIMGIQPFFSFVIFHAFLLILGIFVHNLYPFMFCHNFDNNISSVSHSYFSFM</sequence>
<evidence type="ECO:0000313" key="6">
    <source>
        <dbReference type="Proteomes" id="UP000324222"/>
    </source>
</evidence>
<reference evidence="5 6" key="1">
    <citation type="submission" date="2019-05" db="EMBL/GenBank/DDBJ databases">
        <title>Another draft genome of Portunus trituberculatus and its Hox gene families provides insights of decapod evolution.</title>
        <authorList>
            <person name="Jeong J.-H."/>
            <person name="Song I."/>
            <person name="Kim S."/>
            <person name="Choi T."/>
            <person name="Kim D."/>
            <person name="Ryu S."/>
            <person name="Kim W."/>
        </authorList>
    </citation>
    <scope>NUCLEOTIDE SEQUENCE [LARGE SCALE GENOMIC DNA]</scope>
    <source>
        <tissue evidence="5">Muscle</tissue>
    </source>
</reference>
<dbReference type="GO" id="GO:0005814">
    <property type="term" value="C:centriole"/>
    <property type="evidence" value="ECO:0007669"/>
    <property type="project" value="TreeGrafter"/>
</dbReference>
<keyword evidence="1 3" id="KW-0853">WD repeat</keyword>
<feature type="repeat" description="WD" evidence="3">
    <location>
        <begin position="15"/>
        <end position="56"/>
    </location>
</feature>
<dbReference type="GO" id="GO:0036064">
    <property type="term" value="C:ciliary basal body"/>
    <property type="evidence" value="ECO:0007669"/>
    <property type="project" value="TreeGrafter"/>
</dbReference>